<comment type="similarity">
    <text evidence="14">Belongs to the methylthiotransferase family. MiaB subfamily.</text>
</comment>
<feature type="binding site" evidence="14">
    <location>
        <position position="237"/>
    </location>
    <ligand>
        <name>[4Fe-4S] cluster</name>
        <dbReference type="ChEBI" id="CHEBI:49883"/>
        <label>2</label>
        <note>4Fe-4S-S-AdoMet</note>
    </ligand>
</feature>
<sequence length="524" mass="57952">MQETIIKRAATAQAPAATAPIASSQFLIPTEPEASSQFLIPAEPDAPPQLFLPTEPESSGQFLIPTEPEPAPAKTRKLFIRTFGCQMNEYDSDKMADVLHEDQGVEITQNPEEADIILFNTCSVREKAQEKVFSDLGRVRHLKQLNPDLVIGVGGCVASQEGDAIVKRAPYVDIVFGPQTLHRLPDLIARRRESGRSQVDISFPEIEKFDAMPPARVDGPTAFVSIMEGCSKYCSFCVVPYTRGAEVSRPFDDVLVEIADLADQGVKEVTLLGQNVNAYRGPMAEGAEIADFAMLLEYVHEIPGIERIRYTTSHPKEMTTRLIEAHGALPKLVPFLHLPVQAGSDQILSAMKRGYTTLEFKSIVRRLRAARPGLTLSSDFIVGFPGETEADFEKTMALIRDVGFDQSFSFIYSRRPGTPAADLQDDTPKELKLERLHRLQALINEQAALISQDMVGTVQRILVEKPSKRDPEELSGRSENNRIVNFVGQPRLIGHMVDVRIVQAMTNTLKGEIVTVEARAPEHA</sequence>
<evidence type="ECO:0000256" key="7">
    <source>
        <dbReference type="ARBA" id="ARBA00022723"/>
    </source>
</evidence>
<dbReference type="InterPro" id="IPR023404">
    <property type="entry name" value="rSAM_horseshoe"/>
</dbReference>
<protein>
    <recommendedName>
        <fullName evidence="10 14">tRNA-2-methylthio-N(6)-dimethylallyladenosine synthase</fullName>
        <ecNumber evidence="10 14">2.8.4.3</ecNumber>
    </recommendedName>
    <alternativeName>
        <fullName evidence="14">(Dimethylallyl)adenosine tRNA methylthiotransferase MiaB</fullName>
    </alternativeName>
    <alternativeName>
        <fullName evidence="14">tRNA-i(6)A37 methylthiotransferase</fullName>
    </alternativeName>
</protein>
<dbReference type="Pfam" id="PF00919">
    <property type="entry name" value="UPF0004"/>
    <property type="match status" value="1"/>
</dbReference>
<dbReference type="SFLD" id="SFLDS00029">
    <property type="entry name" value="Radical_SAM"/>
    <property type="match status" value="1"/>
</dbReference>
<feature type="binding site" evidence="14">
    <location>
        <position position="156"/>
    </location>
    <ligand>
        <name>[4Fe-4S] cluster</name>
        <dbReference type="ChEBI" id="CHEBI:49883"/>
        <label>1</label>
    </ligand>
</feature>
<dbReference type="GO" id="GO:0005829">
    <property type="term" value="C:cytosol"/>
    <property type="evidence" value="ECO:0007669"/>
    <property type="project" value="TreeGrafter"/>
</dbReference>
<dbReference type="InterPro" id="IPR006638">
    <property type="entry name" value="Elp3/MiaA/NifB-like_rSAM"/>
</dbReference>
<dbReference type="PROSITE" id="PS50926">
    <property type="entry name" value="TRAM"/>
    <property type="match status" value="1"/>
</dbReference>
<dbReference type="STRING" id="658167.SAMN04488135_110168"/>
<evidence type="ECO:0000259" key="15">
    <source>
        <dbReference type="PROSITE" id="PS50926"/>
    </source>
</evidence>
<dbReference type="PROSITE" id="PS51449">
    <property type="entry name" value="MTTASE_N"/>
    <property type="match status" value="1"/>
</dbReference>
<dbReference type="InterPro" id="IPR002792">
    <property type="entry name" value="TRAM_dom"/>
</dbReference>
<comment type="subcellular location">
    <subcellularLocation>
        <location evidence="14">Cytoplasm</location>
    </subcellularLocation>
</comment>
<feature type="domain" description="MTTase N-terminal" evidence="16">
    <location>
        <begin position="76"/>
        <end position="193"/>
    </location>
</feature>
<dbReference type="SFLD" id="SFLDG01061">
    <property type="entry name" value="methylthiotransferase"/>
    <property type="match status" value="1"/>
</dbReference>
<keyword evidence="3 14" id="KW-0963">Cytoplasm</keyword>
<reference evidence="18 19" key="1">
    <citation type="submission" date="2016-11" db="EMBL/GenBank/DDBJ databases">
        <authorList>
            <person name="Jaros S."/>
            <person name="Januszkiewicz K."/>
            <person name="Wedrychowicz H."/>
        </authorList>
    </citation>
    <scope>NUCLEOTIDE SEQUENCE [LARGE SCALE GENOMIC DNA]</scope>
    <source>
        <strain evidence="18 19">CGMCC 1.10190</strain>
    </source>
</reference>
<dbReference type="EMBL" id="FQXE01000010">
    <property type="protein sequence ID" value="SHI15435.1"/>
    <property type="molecule type" value="Genomic_DNA"/>
</dbReference>
<accession>A0A1M5YTV7</accession>
<dbReference type="InterPro" id="IPR013848">
    <property type="entry name" value="Methylthiotransferase_N"/>
</dbReference>
<dbReference type="GO" id="GO:0035597">
    <property type="term" value="F:tRNA-2-methylthio-N(6)-dimethylallyladenosine(37) synthase activity"/>
    <property type="evidence" value="ECO:0007669"/>
    <property type="project" value="UniProtKB-EC"/>
</dbReference>
<evidence type="ECO:0000256" key="6">
    <source>
        <dbReference type="ARBA" id="ARBA00022694"/>
    </source>
</evidence>
<evidence type="ECO:0000256" key="9">
    <source>
        <dbReference type="ARBA" id="ARBA00023014"/>
    </source>
</evidence>
<dbReference type="PROSITE" id="PS01278">
    <property type="entry name" value="MTTASE_RADICAL"/>
    <property type="match status" value="1"/>
</dbReference>
<comment type="catalytic activity">
    <reaction evidence="13">
        <text>N(6)-dimethylallyladenosine(37) in tRNA + (sulfur carrier)-SH + AH2 + 2 S-adenosyl-L-methionine = 2-methylsulfanyl-N(6)-dimethylallyladenosine(37) in tRNA + (sulfur carrier)-H + 5'-deoxyadenosine + L-methionine + A + S-adenosyl-L-homocysteine + 2 H(+)</text>
        <dbReference type="Rhea" id="RHEA:37067"/>
        <dbReference type="Rhea" id="RHEA-COMP:10375"/>
        <dbReference type="Rhea" id="RHEA-COMP:10376"/>
        <dbReference type="Rhea" id="RHEA-COMP:14737"/>
        <dbReference type="Rhea" id="RHEA-COMP:14739"/>
        <dbReference type="ChEBI" id="CHEBI:13193"/>
        <dbReference type="ChEBI" id="CHEBI:15378"/>
        <dbReference type="ChEBI" id="CHEBI:17319"/>
        <dbReference type="ChEBI" id="CHEBI:17499"/>
        <dbReference type="ChEBI" id="CHEBI:29917"/>
        <dbReference type="ChEBI" id="CHEBI:57844"/>
        <dbReference type="ChEBI" id="CHEBI:57856"/>
        <dbReference type="ChEBI" id="CHEBI:59789"/>
        <dbReference type="ChEBI" id="CHEBI:64428"/>
        <dbReference type="ChEBI" id="CHEBI:74415"/>
        <dbReference type="ChEBI" id="CHEBI:74417"/>
        <dbReference type="EC" id="2.8.4.3"/>
    </reaction>
    <physiologicalReaction direction="left-to-right" evidence="13">
        <dbReference type="Rhea" id="RHEA:37068"/>
    </physiologicalReaction>
</comment>
<comment type="catalytic activity">
    <reaction evidence="12">
        <text>2-thio-N(6)-dimethylallyladenosine(37) in tRNA + S-adenosyl-L-methionine = 2-methylsulfanyl-N(6)-dimethylallyladenosine(37) in tRNA + S-adenosyl-L-homocysteine + H(+)</text>
        <dbReference type="Rhea" id="RHEA:37063"/>
        <dbReference type="Rhea" id="RHEA-COMP:10376"/>
        <dbReference type="Rhea" id="RHEA-COMP:10377"/>
        <dbReference type="ChEBI" id="CHEBI:15378"/>
        <dbReference type="ChEBI" id="CHEBI:57856"/>
        <dbReference type="ChEBI" id="CHEBI:59789"/>
        <dbReference type="ChEBI" id="CHEBI:74416"/>
        <dbReference type="ChEBI" id="CHEBI:74417"/>
    </reaction>
    <physiologicalReaction direction="left-to-right" evidence="12">
        <dbReference type="Rhea" id="RHEA:37064"/>
    </physiologicalReaction>
</comment>
<evidence type="ECO:0000256" key="13">
    <source>
        <dbReference type="ARBA" id="ARBA00052587"/>
    </source>
</evidence>
<keyword evidence="6 14" id="KW-0819">tRNA processing</keyword>
<feature type="domain" description="Radical SAM core" evidence="17">
    <location>
        <begin position="216"/>
        <end position="449"/>
    </location>
</feature>
<dbReference type="SUPFAM" id="SSF102114">
    <property type="entry name" value="Radical SAM enzymes"/>
    <property type="match status" value="1"/>
</dbReference>
<feature type="binding site" evidence="14">
    <location>
        <position position="122"/>
    </location>
    <ligand>
        <name>[4Fe-4S] cluster</name>
        <dbReference type="ChEBI" id="CHEBI:49883"/>
        <label>1</label>
    </ligand>
</feature>
<dbReference type="Gene3D" id="3.40.50.12160">
    <property type="entry name" value="Methylthiotransferase, N-terminal domain"/>
    <property type="match status" value="1"/>
</dbReference>
<dbReference type="Pfam" id="PF04055">
    <property type="entry name" value="Radical_SAM"/>
    <property type="match status" value="1"/>
</dbReference>
<dbReference type="InterPro" id="IPR005839">
    <property type="entry name" value="Methylthiotransferase"/>
</dbReference>
<evidence type="ECO:0000259" key="16">
    <source>
        <dbReference type="PROSITE" id="PS51449"/>
    </source>
</evidence>
<evidence type="ECO:0000259" key="17">
    <source>
        <dbReference type="PROSITE" id="PS51918"/>
    </source>
</evidence>
<name>A0A1M5YTV7_9BURK</name>
<feature type="binding site" evidence="14">
    <location>
        <position position="234"/>
    </location>
    <ligand>
        <name>[4Fe-4S] cluster</name>
        <dbReference type="ChEBI" id="CHEBI:49883"/>
        <label>2</label>
        <note>4Fe-4S-S-AdoMet</note>
    </ligand>
</feature>
<dbReference type="FunFam" id="3.40.50.12160:FF:000001">
    <property type="entry name" value="tRNA-2-methylthio-N(6)-dimethylallyladenosine synthase"/>
    <property type="match status" value="1"/>
</dbReference>
<dbReference type="EC" id="2.8.4.3" evidence="10 14"/>
<dbReference type="SMART" id="SM00729">
    <property type="entry name" value="Elp3"/>
    <property type="match status" value="1"/>
</dbReference>
<keyword evidence="7 14" id="KW-0479">Metal-binding</keyword>
<gene>
    <name evidence="14" type="primary">miaB</name>
    <name evidence="18" type="ORF">SAMN04488135_110168</name>
</gene>
<dbReference type="GO" id="GO:0051539">
    <property type="term" value="F:4 iron, 4 sulfur cluster binding"/>
    <property type="evidence" value="ECO:0007669"/>
    <property type="project" value="UniProtKB-UniRule"/>
</dbReference>
<dbReference type="RefSeq" id="WP_084136098.1">
    <property type="nucleotide sequence ID" value="NZ_FQXE01000010.1"/>
</dbReference>
<dbReference type="GO" id="GO:0046872">
    <property type="term" value="F:metal ion binding"/>
    <property type="evidence" value="ECO:0007669"/>
    <property type="project" value="UniProtKB-KW"/>
</dbReference>
<evidence type="ECO:0000313" key="19">
    <source>
        <dbReference type="Proteomes" id="UP000184226"/>
    </source>
</evidence>
<organism evidence="18 19">
    <name type="scientific">Pollutimonas bauzanensis</name>
    <dbReference type="NCBI Taxonomy" id="658167"/>
    <lineage>
        <taxon>Bacteria</taxon>
        <taxon>Pseudomonadati</taxon>
        <taxon>Pseudomonadota</taxon>
        <taxon>Betaproteobacteria</taxon>
        <taxon>Burkholderiales</taxon>
        <taxon>Alcaligenaceae</taxon>
        <taxon>Pollutimonas</taxon>
    </lineage>
</organism>
<feature type="domain" description="TRAM" evidence="15">
    <location>
        <begin position="452"/>
        <end position="515"/>
    </location>
</feature>
<keyword evidence="4 14" id="KW-0808">Transferase</keyword>
<evidence type="ECO:0000256" key="2">
    <source>
        <dbReference type="ARBA" id="ARBA00022485"/>
    </source>
</evidence>
<dbReference type="FunFam" id="3.80.30.20:FF:000001">
    <property type="entry name" value="tRNA-2-methylthio-N(6)-dimethylallyladenosine synthase 2"/>
    <property type="match status" value="1"/>
</dbReference>
<evidence type="ECO:0000256" key="11">
    <source>
        <dbReference type="ARBA" id="ARBA00050926"/>
    </source>
</evidence>
<keyword evidence="2 14" id="KW-0004">4Fe-4S</keyword>
<dbReference type="PANTHER" id="PTHR43020:SF2">
    <property type="entry name" value="MITOCHONDRIAL TRNA METHYLTHIOTRANSFERASE CDK5RAP1"/>
    <property type="match status" value="1"/>
</dbReference>
<evidence type="ECO:0000256" key="3">
    <source>
        <dbReference type="ARBA" id="ARBA00022490"/>
    </source>
</evidence>
<comment type="cofactor">
    <cofactor evidence="14">
        <name>[4Fe-4S] cluster</name>
        <dbReference type="ChEBI" id="CHEBI:49883"/>
    </cofactor>
    <text evidence="14">Binds 2 [4Fe-4S] clusters. One cluster is coordinated with 3 cysteines and an exchangeable S-adenosyl-L-methionine.</text>
</comment>
<dbReference type="InterPro" id="IPR058240">
    <property type="entry name" value="rSAM_sf"/>
</dbReference>
<dbReference type="InterPro" id="IPR020612">
    <property type="entry name" value="Methylthiotransferase_CS"/>
</dbReference>
<keyword evidence="5 14" id="KW-0949">S-adenosyl-L-methionine</keyword>
<dbReference type="InterPro" id="IPR006463">
    <property type="entry name" value="MiaB_methiolase"/>
</dbReference>
<keyword evidence="8 14" id="KW-0408">Iron</keyword>
<dbReference type="PANTHER" id="PTHR43020">
    <property type="entry name" value="CDK5 REGULATORY SUBUNIT-ASSOCIATED PROTEIN 1"/>
    <property type="match status" value="1"/>
</dbReference>
<dbReference type="Pfam" id="PF01938">
    <property type="entry name" value="TRAM"/>
    <property type="match status" value="1"/>
</dbReference>
<keyword evidence="19" id="KW-1185">Reference proteome</keyword>
<evidence type="ECO:0000313" key="18">
    <source>
        <dbReference type="EMBL" id="SHI15435.1"/>
    </source>
</evidence>
<dbReference type="Gene3D" id="3.80.30.20">
    <property type="entry name" value="tm_1862 like domain"/>
    <property type="match status" value="1"/>
</dbReference>
<evidence type="ECO:0000256" key="4">
    <source>
        <dbReference type="ARBA" id="ARBA00022679"/>
    </source>
</evidence>
<evidence type="ECO:0000256" key="14">
    <source>
        <dbReference type="HAMAP-Rule" id="MF_01864"/>
    </source>
</evidence>
<dbReference type="InterPro" id="IPR038135">
    <property type="entry name" value="Methylthiotransferase_N_sf"/>
</dbReference>
<dbReference type="AlphaFoldDB" id="A0A1M5YTV7"/>
<comment type="catalytic activity">
    <reaction evidence="11">
        <text>N(6)-dimethylallyladenosine(37) in tRNA + (sulfur carrier)-SH + AH2 + S-adenosyl-L-methionine = 2-thio-N(6)-dimethylallyladenosine(37) in tRNA + (sulfur carrier)-H + 5'-deoxyadenosine + L-methionine + A + H(+)</text>
        <dbReference type="Rhea" id="RHEA:36339"/>
        <dbReference type="Rhea" id="RHEA-COMP:10375"/>
        <dbReference type="Rhea" id="RHEA-COMP:10377"/>
        <dbReference type="Rhea" id="RHEA-COMP:14737"/>
        <dbReference type="Rhea" id="RHEA-COMP:14739"/>
        <dbReference type="ChEBI" id="CHEBI:13193"/>
        <dbReference type="ChEBI" id="CHEBI:15378"/>
        <dbReference type="ChEBI" id="CHEBI:17319"/>
        <dbReference type="ChEBI" id="CHEBI:17499"/>
        <dbReference type="ChEBI" id="CHEBI:29917"/>
        <dbReference type="ChEBI" id="CHEBI:57844"/>
        <dbReference type="ChEBI" id="CHEBI:59789"/>
        <dbReference type="ChEBI" id="CHEBI:64428"/>
        <dbReference type="ChEBI" id="CHEBI:74415"/>
        <dbReference type="ChEBI" id="CHEBI:74416"/>
    </reaction>
    <physiologicalReaction direction="left-to-right" evidence="11">
        <dbReference type="Rhea" id="RHEA:36340"/>
    </physiologicalReaction>
</comment>
<evidence type="ECO:0000256" key="12">
    <source>
        <dbReference type="ARBA" id="ARBA00052380"/>
    </source>
</evidence>
<dbReference type="SFLD" id="SFLDG01082">
    <property type="entry name" value="B12-binding_domain_containing"/>
    <property type="match status" value="1"/>
</dbReference>
<dbReference type="PROSITE" id="PS51918">
    <property type="entry name" value="RADICAL_SAM"/>
    <property type="match status" value="1"/>
</dbReference>
<comment type="function">
    <text evidence="1 14">Catalyzes the methylthiolation of N6-(dimethylallyl)adenosine (i(6)A), leading to the formation of 2-methylthio-N6-(dimethylallyl)adenosine (ms(2)i(6)A) at position 37 in tRNAs that read codons beginning with uridine.</text>
</comment>
<comment type="subunit">
    <text evidence="14">Monomer.</text>
</comment>
<evidence type="ECO:0000256" key="5">
    <source>
        <dbReference type="ARBA" id="ARBA00022691"/>
    </source>
</evidence>
<dbReference type="InterPro" id="IPR007197">
    <property type="entry name" value="rSAM"/>
</dbReference>
<dbReference type="HAMAP" id="MF_01864">
    <property type="entry name" value="tRNA_metthiotr_MiaB"/>
    <property type="match status" value="1"/>
</dbReference>
<keyword evidence="9 14" id="KW-0411">Iron-sulfur</keyword>
<feature type="binding site" evidence="14">
    <location>
        <position position="85"/>
    </location>
    <ligand>
        <name>[4Fe-4S] cluster</name>
        <dbReference type="ChEBI" id="CHEBI:49883"/>
        <label>1</label>
    </ligand>
</feature>
<dbReference type="NCBIfam" id="TIGR01574">
    <property type="entry name" value="miaB-methiolase"/>
    <property type="match status" value="1"/>
</dbReference>
<dbReference type="CDD" id="cd01335">
    <property type="entry name" value="Radical_SAM"/>
    <property type="match status" value="1"/>
</dbReference>
<evidence type="ECO:0000256" key="10">
    <source>
        <dbReference type="ARBA" id="ARBA00033765"/>
    </source>
</evidence>
<proteinExistence type="inferred from homology"/>
<dbReference type="Proteomes" id="UP000184226">
    <property type="component" value="Unassembled WGS sequence"/>
</dbReference>
<dbReference type="SFLD" id="SFLDF00273">
    <property type="entry name" value="(dimethylallyl)adenosine_tRNA"/>
    <property type="match status" value="1"/>
</dbReference>
<dbReference type="OrthoDB" id="9805215at2"/>
<feature type="binding site" evidence="14">
    <location>
        <position position="230"/>
    </location>
    <ligand>
        <name>[4Fe-4S] cluster</name>
        <dbReference type="ChEBI" id="CHEBI:49883"/>
        <label>2</label>
        <note>4Fe-4S-S-AdoMet</note>
    </ligand>
</feature>
<dbReference type="NCBIfam" id="TIGR00089">
    <property type="entry name" value="MiaB/RimO family radical SAM methylthiotransferase"/>
    <property type="match status" value="1"/>
</dbReference>
<evidence type="ECO:0000256" key="1">
    <source>
        <dbReference type="ARBA" id="ARBA00003234"/>
    </source>
</evidence>
<evidence type="ECO:0000256" key="8">
    <source>
        <dbReference type="ARBA" id="ARBA00023004"/>
    </source>
</evidence>